<dbReference type="CDD" id="cd15904">
    <property type="entry name" value="TSPO_MBR"/>
    <property type="match status" value="1"/>
</dbReference>
<protein>
    <recommendedName>
        <fullName evidence="9">Peripheral-type benzodiazepine receptor</fullName>
    </recommendedName>
</protein>
<dbReference type="InterPro" id="IPR038330">
    <property type="entry name" value="TspO/MBR-related_sf"/>
</dbReference>
<evidence type="ECO:0000256" key="1">
    <source>
        <dbReference type="ARBA" id="ARBA00004141"/>
    </source>
</evidence>
<feature type="transmembrane region" description="Helical" evidence="6">
    <location>
        <begin position="37"/>
        <end position="56"/>
    </location>
</feature>
<evidence type="ECO:0000313" key="8">
    <source>
        <dbReference type="Proteomes" id="UP000694388"/>
    </source>
</evidence>
<proteinExistence type="inferred from homology"/>
<evidence type="ECO:0000256" key="2">
    <source>
        <dbReference type="ARBA" id="ARBA00007524"/>
    </source>
</evidence>
<reference evidence="7" key="2">
    <citation type="submission" date="2025-09" db="UniProtKB">
        <authorList>
            <consortium name="Ensembl"/>
        </authorList>
    </citation>
    <scope>IDENTIFICATION</scope>
</reference>
<sequence length="67" mass="7532">MEWPPWKGSAAETVDILLLDGAIAATMFSWYSVNKTAAGLLLPYVGWMGLATALNYRIWQDNKEKQQ</sequence>
<dbReference type="Gene3D" id="1.20.1260.100">
    <property type="entry name" value="TspO/MBR protein"/>
    <property type="match status" value="1"/>
</dbReference>
<evidence type="ECO:0008006" key="9">
    <source>
        <dbReference type="Google" id="ProtNLM"/>
    </source>
</evidence>
<keyword evidence="8" id="KW-1185">Reference proteome</keyword>
<organism evidence="7 8">
    <name type="scientific">Eptatretus burgeri</name>
    <name type="common">Inshore hagfish</name>
    <dbReference type="NCBI Taxonomy" id="7764"/>
    <lineage>
        <taxon>Eukaryota</taxon>
        <taxon>Metazoa</taxon>
        <taxon>Chordata</taxon>
        <taxon>Craniata</taxon>
        <taxon>Vertebrata</taxon>
        <taxon>Cyclostomata</taxon>
        <taxon>Myxini</taxon>
        <taxon>Myxiniformes</taxon>
        <taxon>Myxinidae</taxon>
        <taxon>Eptatretinae</taxon>
        <taxon>Eptatretus</taxon>
    </lineage>
</organism>
<name>A0A8C4N7J5_EPTBU</name>
<dbReference type="Pfam" id="PF03073">
    <property type="entry name" value="TspO_MBR"/>
    <property type="match status" value="1"/>
</dbReference>
<evidence type="ECO:0000256" key="6">
    <source>
        <dbReference type="SAM" id="Phobius"/>
    </source>
</evidence>
<keyword evidence="3 6" id="KW-0812">Transmembrane</keyword>
<dbReference type="OMA" id="ATTMAWY"/>
<evidence type="ECO:0000256" key="5">
    <source>
        <dbReference type="ARBA" id="ARBA00023136"/>
    </source>
</evidence>
<reference evidence="7" key="1">
    <citation type="submission" date="2025-08" db="UniProtKB">
        <authorList>
            <consortium name="Ensembl"/>
        </authorList>
    </citation>
    <scope>IDENTIFICATION</scope>
</reference>
<dbReference type="GO" id="GO:0005741">
    <property type="term" value="C:mitochondrial outer membrane"/>
    <property type="evidence" value="ECO:0007669"/>
    <property type="project" value="TreeGrafter"/>
</dbReference>
<evidence type="ECO:0000256" key="3">
    <source>
        <dbReference type="ARBA" id="ARBA00022692"/>
    </source>
</evidence>
<accession>A0A8C4N7J5</accession>
<evidence type="ECO:0000313" key="7">
    <source>
        <dbReference type="Ensembl" id="ENSEBUP00000002565.1"/>
    </source>
</evidence>
<dbReference type="PANTHER" id="PTHR10057:SF0">
    <property type="entry name" value="TRANSLOCATOR PROTEIN"/>
    <property type="match status" value="1"/>
</dbReference>
<dbReference type="GeneTree" id="ENSGT00940000171383"/>
<keyword evidence="5 6" id="KW-0472">Membrane</keyword>
<dbReference type="PANTHER" id="PTHR10057">
    <property type="entry name" value="PERIPHERAL-TYPE BENZODIAZEPINE RECEPTOR"/>
    <property type="match status" value="1"/>
</dbReference>
<comment type="similarity">
    <text evidence="2">Belongs to the TspO/BZRP family.</text>
</comment>
<dbReference type="Proteomes" id="UP000694388">
    <property type="component" value="Unplaced"/>
</dbReference>
<dbReference type="InterPro" id="IPR004307">
    <property type="entry name" value="TspO_MBR"/>
</dbReference>
<dbReference type="Ensembl" id="ENSEBUT00000002919.1">
    <property type="protein sequence ID" value="ENSEBUP00000002565.1"/>
    <property type="gene ID" value="ENSEBUG00000001962.1"/>
</dbReference>
<evidence type="ECO:0000256" key="4">
    <source>
        <dbReference type="ARBA" id="ARBA00022989"/>
    </source>
</evidence>
<dbReference type="AlphaFoldDB" id="A0A8C4N7J5"/>
<dbReference type="GO" id="GO:0033013">
    <property type="term" value="P:tetrapyrrole metabolic process"/>
    <property type="evidence" value="ECO:0007669"/>
    <property type="project" value="UniProtKB-ARBA"/>
</dbReference>
<keyword evidence="4 6" id="KW-1133">Transmembrane helix</keyword>
<comment type="subcellular location">
    <subcellularLocation>
        <location evidence="1">Membrane</location>
        <topology evidence="1">Multi-pass membrane protein</topology>
    </subcellularLocation>
</comment>